<feature type="compositionally biased region" description="Polar residues" evidence="1">
    <location>
        <begin position="221"/>
        <end position="236"/>
    </location>
</feature>
<sequence length="413" mass="44743">MMSPATPDSFQPLQLKGEIMDLEFNIDTDHRKRRRNRTTQSCLNCHTSKRKTGLCVYEIDDPALRDDPSLDENTRLRNRIAELESLVRELRGKPHPRWAESSFRDGDPNEKWHSRATKCIPLQKRQQQQQQPQNGVQPAQPGGAGDDMLLRNGRAILSPIKTEPVTEGNPHLYRFSPSPAPSMRYHNNFQTSVRSDSSSSFDNDPRTGVPYSSSYHSSHSTAGNGHYSTQNGTTTNGSAPSSYSDGGGGGGNGGGGGASAYALSGSDEGHGSNAYSDHYGTFSCSCRTTPALGMAYISLSQALQSSLSSLRQYSQHHTPNSQCALFRRIVELNNALHGGNDSPGLVGPSYDSGPPSDNEIVTPLSASSGHASFHTHSPGVSPQEWSHMAAAGFNPYFPATDHHSVYSVNHVMS</sequence>
<name>A0A0C2YIS7_HEBCY</name>
<feature type="compositionally biased region" description="Low complexity" evidence="1">
    <location>
        <begin position="211"/>
        <end position="220"/>
    </location>
</feature>
<dbReference type="Proteomes" id="UP000053424">
    <property type="component" value="Unassembled WGS sequence"/>
</dbReference>
<evidence type="ECO:0000313" key="2">
    <source>
        <dbReference type="EMBL" id="KIM40972.1"/>
    </source>
</evidence>
<reference evidence="2 3" key="1">
    <citation type="submission" date="2014-04" db="EMBL/GenBank/DDBJ databases">
        <authorList>
            <consortium name="DOE Joint Genome Institute"/>
            <person name="Kuo A."/>
            <person name="Gay G."/>
            <person name="Dore J."/>
            <person name="Kohler A."/>
            <person name="Nagy L.G."/>
            <person name="Floudas D."/>
            <person name="Copeland A."/>
            <person name="Barry K.W."/>
            <person name="Cichocki N."/>
            <person name="Veneault-Fourrey C."/>
            <person name="LaButti K."/>
            <person name="Lindquist E.A."/>
            <person name="Lipzen A."/>
            <person name="Lundell T."/>
            <person name="Morin E."/>
            <person name="Murat C."/>
            <person name="Sun H."/>
            <person name="Tunlid A."/>
            <person name="Henrissat B."/>
            <person name="Grigoriev I.V."/>
            <person name="Hibbett D.S."/>
            <person name="Martin F."/>
            <person name="Nordberg H.P."/>
            <person name="Cantor M.N."/>
            <person name="Hua S.X."/>
        </authorList>
    </citation>
    <scope>NUCLEOTIDE SEQUENCE [LARGE SCALE GENOMIC DNA]</scope>
    <source>
        <strain evidence="3">h7</strain>
    </source>
</reference>
<evidence type="ECO:0000313" key="3">
    <source>
        <dbReference type="Proteomes" id="UP000053424"/>
    </source>
</evidence>
<dbReference type="EMBL" id="KN831781">
    <property type="protein sequence ID" value="KIM40972.1"/>
    <property type="molecule type" value="Genomic_DNA"/>
</dbReference>
<keyword evidence="3" id="KW-1185">Reference proteome</keyword>
<organism evidence="2 3">
    <name type="scientific">Hebeloma cylindrosporum</name>
    <dbReference type="NCBI Taxonomy" id="76867"/>
    <lineage>
        <taxon>Eukaryota</taxon>
        <taxon>Fungi</taxon>
        <taxon>Dikarya</taxon>
        <taxon>Basidiomycota</taxon>
        <taxon>Agaricomycotina</taxon>
        <taxon>Agaricomycetes</taxon>
        <taxon>Agaricomycetidae</taxon>
        <taxon>Agaricales</taxon>
        <taxon>Agaricineae</taxon>
        <taxon>Hymenogastraceae</taxon>
        <taxon>Hebeloma</taxon>
    </lineage>
</organism>
<reference evidence="3" key="2">
    <citation type="submission" date="2015-01" db="EMBL/GenBank/DDBJ databases">
        <title>Evolutionary Origins and Diversification of the Mycorrhizal Mutualists.</title>
        <authorList>
            <consortium name="DOE Joint Genome Institute"/>
            <consortium name="Mycorrhizal Genomics Consortium"/>
            <person name="Kohler A."/>
            <person name="Kuo A."/>
            <person name="Nagy L.G."/>
            <person name="Floudas D."/>
            <person name="Copeland A."/>
            <person name="Barry K.W."/>
            <person name="Cichocki N."/>
            <person name="Veneault-Fourrey C."/>
            <person name="LaButti K."/>
            <person name="Lindquist E.A."/>
            <person name="Lipzen A."/>
            <person name="Lundell T."/>
            <person name="Morin E."/>
            <person name="Murat C."/>
            <person name="Riley R."/>
            <person name="Ohm R."/>
            <person name="Sun H."/>
            <person name="Tunlid A."/>
            <person name="Henrissat B."/>
            <person name="Grigoriev I.V."/>
            <person name="Hibbett D.S."/>
            <person name="Martin F."/>
        </authorList>
    </citation>
    <scope>NUCLEOTIDE SEQUENCE [LARGE SCALE GENOMIC DNA]</scope>
    <source>
        <strain evidence="3">h7</strain>
    </source>
</reference>
<proteinExistence type="predicted"/>
<feature type="compositionally biased region" description="Low complexity" evidence="1">
    <location>
        <begin position="122"/>
        <end position="141"/>
    </location>
</feature>
<feature type="region of interest" description="Disordered" evidence="1">
    <location>
        <begin position="122"/>
        <end position="250"/>
    </location>
</feature>
<accession>A0A0C2YIS7</accession>
<dbReference type="AlphaFoldDB" id="A0A0C2YIS7"/>
<dbReference type="OrthoDB" id="2269373at2759"/>
<protein>
    <recommendedName>
        <fullName evidence="4">Zn(2)-C6 fungal-type domain-containing protein</fullName>
    </recommendedName>
</protein>
<dbReference type="HOGENOM" id="CLU_710018_0_0_1"/>
<evidence type="ECO:0008006" key="4">
    <source>
        <dbReference type="Google" id="ProtNLM"/>
    </source>
</evidence>
<dbReference type="STRING" id="686832.A0A0C2YIS7"/>
<evidence type="ECO:0000256" key="1">
    <source>
        <dbReference type="SAM" id="MobiDB-lite"/>
    </source>
</evidence>
<gene>
    <name evidence="2" type="ORF">M413DRAFT_411956</name>
</gene>